<evidence type="ECO:0000313" key="2">
    <source>
        <dbReference type="Proteomes" id="UP000182235"/>
    </source>
</evidence>
<dbReference type="PANTHER" id="PTHR35585:SF1">
    <property type="entry name" value="HHE DOMAIN PROTEIN (AFU_ORTHOLOGUE AFUA_4G00730)"/>
    <property type="match status" value="1"/>
</dbReference>
<dbReference type="OrthoDB" id="9983919at2759"/>
<dbReference type="STRING" id="1447872.A0A1J9P9T3"/>
<evidence type="ECO:0000313" key="1">
    <source>
        <dbReference type="EMBL" id="OJD12698.1"/>
    </source>
</evidence>
<name>A0A1J9P9T3_9EURO</name>
<dbReference type="Proteomes" id="UP000182235">
    <property type="component" value="Unassembled WGS sequence"/>
</dbReference>
<comment type="caution">
    <text evidence="1">The sequence shown here is derived from an EMBL/GenBank/DDBJ whole genome shotgun (WGS) entry which is preliminary data.</text>
</comment>
<organism evidence="1 2">
    <name type="scientific">Emergomyces pasteurianus Ep9510</name>
    <dbReference type="NCBI Taxonomy" id="1447872"/>
    <lineage>
        <taxon>Eukaryota</taxon>
        <taxon>Fungi</taxon>
        <taxon>Dikarya</taxon>
        <taxon>Ascomycota</taxon>
        <taxon>Pezizomycotina</taxon>
        <taxon>Eurotiomycetes</taxon>
        <taxon>Eurotiomycetidae</taxon>
        <taxon>Onygenales</taxon>
        <taxon>Ajellomycetaceae</taxon>
        <taxon>Emergomyces</taxon>
    </lineage>
</organism>
<keyword evidence="2" id="KW-1185">Reference proteome</keyword>
<dbReference type="EMBL" id="LGRN01000374">
    <property type="protein sequence ID" value="OJD12698.1"/>
    <property type="molecule type" value="Genomic_DNA"/>
</dbReference>
<protein>
    <submittedName>
        <fullName evidence="1">Uncharacterized protein</fullName>
    </submittedName>
</protein>
<reference evidence="1 2" key="1">
    <citation type="submission" date="2015-07" db="EMBL/GenBank/DDBJ databases">
        <title>Emmonsia species relationships and genome sequence.</title>
        <authorList>
            <consortium name="The Broad Institute Genomics Platform"/>
            <person name="Cuomo C.A."/>
            <person name="Munoz J.F."/>
            <person name="Imamovic A."/>
            <person name="Priest M.E."/>
            <person name="Young S."/>
            <person name="Clay O.K."/>
            <person name="McEwen J.G."/>
        </authorList>
    </citation>
    <scope>NUCLEOTIDE SEQUENCE [LARGE SCALE GENOMIC DNA]</scope>
    <source>
        <strain evidence="1 2">UAMH 9510</strain>
    </source>
</reference>
<sequence>MKTTDLEFYFPTIKSLTENFSEHINADEEDDLVRLENALKTKESEKLVSSFRRTKTFAPTRSHPTAPDKPPFEAAIGLLTTPSVLLVVSCASSLTRRSARRGFECLHLIVGFQRVVVVLLLYVS</sequence>
<proteinExistence type="predicted"/>
<accession>A0A1J9P9T3</accession>
<dbReference type="AlphaFoldDB" id="A0A1J9P9T3"/>
<dbReference type="PANTHER" id="PTHR35585">
    <property type="entry name" value="HHE DOMAIN PROTEIN (AFU_ORTHOLOGUE AFUA_4G00730)"/>
    <property type="match status" value="1"/>
</dbReference>
<gene>
    <name evidence="1" type="ORF">AJ78_06749</name>
</gene>
<dbReference type="VEuPathDB" id="FungiDB:AJ78_06749"/>